<gene>
    <name evidence="2" type="ORF">F0A16_02320</name>
</gene>
<dbReference type="AlphaFoldDB" id="A0A640WJ43"/>
<dbReference type="Pfam" id="PF13577">
    <property type="entry name" value="SnoaL_4"/>
    <property type="match status" value="1"/>
</dbReference>
<evidence type="ECO:0000313" key="3">
    <source>
        <dbReference type="Proteomes" id="UP000466024"/>
    </source>
</evidence>
<name>A0A640WJ43_9GAMM</name>
<accession>A0A640WJ43</accession>
<sequence>MMTAFTTTAEQMAYLESANMEEKVTYLLDHAQITDVLQRYGQCVDMRDFKTLRTCYTDEIEVDHSPTIGMGRMHISADRWCELADKFHSQLDGDEHILIPQSIVINGDAAFCHVLVHAHHFYRGANGSPFQTLVGTYDLGFTKTEDGWKICRSIQGMSWTEGNWQFHNDIKDSLKH</sequence>
<reference evidence="2 3" key="1">
    <citation type="submission" date="2019-08" db="EMBL/GenBank/DDBJ databases">
        <title>Bioinformatics analysis of the strain L3 and L5.</title>
        <authorList>
            <person name="Li X."/>
        </authorList>
    </citation>
    <scope>NUCLEOTIDE SEQUENCE [LARGE SCALE GENOMIC DNA]</scope>
    <source>
        <strain evidence="2 3">L3</strain>
    </source>
</reference>
<organism evidence="2 3">
    <name type="scientific">Salinicola corii</name>
    <dbReference type="NCBI Taxonomy" id="2606937"/>
    <lineage>
        <taxon>Bacteria</taxon>
        <taxon>Pseudomonadati</taxon>
        <taxon>Pseudomonadota</taxon>
        <taxon>Gammaproteobacteria</taxon>
        <taxon>Oceanospirillales</taxon>
        <taxon>Halomonadaceae</taxon>
        <taxon>Salinicola</taxon>
    </lineage>
</organism>
<dbReference type="EMBL" id="VTPX01000001">
    <property type="protein sequence ID" value="KAA0020648.1"/>
    <property type="molecule type" value="Genomic_DNA"/>
</dbReference>
<evidence type="ECO:0000313" key="2">
    <source>
        <dbReference type="EMBL" id="KAA0020648.1"/>
    </source>
</evidence>
<dbReference type="Gene3D" id="3.10.450.50">
    <property type="match status" value="1"/>
</dbReference>
<keyword evidence="3" id="KW-1185">Reference proteome</keyword>
<protein>
    <submittedName>
        <fullName evidence="2">Nuclear transport factor 2 family protein</fullName>
    </submittedName>
</protein>
<dbReference type="InterPro" id="IPR032710">
    <property type="entry name" value="NTF2-like_dom_sf"/>
</dbReference>
<dbReference type="Proteomes" id="UP000466024">
    <property type="component" value="Unassembled WGS sequence"/>
</dbReference>
<dbReference type="InterPro" id="IPR037401">
    <property type="entry name" value="SnoaL-like"/>
</dbReference>
<comment type="caution">
    <text evidence="2">The sequence shown here is derived from an EMBL/GenBank/DDBJ whole genome shotgun (WGS) entry which is preliminary data.</text>
</comment>
<dbReference type="SUPFAM" id="SSF54427">
    <property type="entry name" value="NTF2-like"/>
    <property type="match status" value="1"/>
</dbReference>
<dbReference type="RefSeq" id="WP_149433767.1">
    <property type="nucleotide sequence ID" value="NZ_VTPX01000001.1"/>
</dbReference>
<feature type="domain" description="SnoaL-like" evidence="1">
    <location>
        <begin position="26"/>
        <end position="152"/>
    </location>
</feature>
<proteinExistence type="predicted"/>
<evidence type="ECO:0000259" key="1">
    <source>
        <dbReference type="Pfam" id="PF13577"/>
    </source>
</evidence>